<dbReference type="Gene3D" id="2.60.40.10">
    <property type="entry name" value="Immunoglobulins"/>
    <property type="match status" value="1"/>
</dbReference>
<protein>
    <recommendedName>
        <fullName evidence="3">T-ag D1-type domain-containing protein</fullName>
    </recommendedName>
</protein>
<dbReference type="EMBL" id="BGPR01020301">
    <property type="protein sequence ID" value="GBN84294.1"/>
    <property type="molecule type" value="Genomic_DNA"/>
</dbReference>
<dbReference type="GO" id="GO:0003677">
    <property type="term" value="F:DNA binding"/>
    <property type="evidence" value="ECO:0007669"/>
    <property type="project" value="InterPro"/>
</dbReference>
<dbReference type="AlphaFoldDB" id="A0A4Y2S7W1"/>
<evidence type="ECO:0000256" key="1">
    <source>
        <dbReference type="ARBA" id="ARBA00004340"/>
    </source>
</evidence>
<evidence type="ECO:0000259" key="3">
    <source>
        <dbReference type="PROSITE" id="PS51341"/>
    </source>
</evidence>
<dbReference type="InterPro" id="IPR013783">
    <property type="entry name" value="Ig-like_fold"/>
</dbReference>
<dbReference type="GO" id="GO:0006260">
    <property type="term" value="P:DNA replication"/>
    <property type="evidence" value="ECO:0007669"/>
    <property type="project" value="InterPro"/>
</dbReference>
<dbReference type="GO" id="GO:0005524">
    <property type="term" value="F:ATP binding"/>
    <property type="evidence" value="ECO:0007669"/>
    <property type="project" value="InterPro"/>
</dbReference>
<evidence type="ECO:0000313" key="5">
    <source>
        <dbReference type="Proteomes" id="UP000499080"/>
    </source>
</evidence>
<evidence type="ECO:0000256" key="2">
    <source>
        <dbReference type="SAM" id="MobiDB-lite"/>
    </source>
</evidence>
<organism evidence="4 5">
    <name type="scientific">Araneus ventricosus</name>
    <name type="common">Orbweaver spider</name>
    <name type="synonym">Epeira ventricosa</name>
    <dbReference type="NCBI Taxonomy" id="182803"/>
    <lineage>
        <taxon>Eukaryota</taxon>
        <taxon>Metazoa</taxon>
        <taxon>Ecdysozoa</taxon>
        <taxon>Arthropoda</taxon>
        <taxon>Chelicerata</taxon>
        <taxon>Arachnida</taxon>
        <taxon>Araneae</taxon>
        <taxon>Araneomorphae</taxon>
        <taxon>Entelegynae</taxon>
        <taxon>Araneoidea</taxon>
        <taxon>Araneidae</taxon>
        <taxon>Araneus</taxon>
    </lineage>
</organism>
<comment type="subcellular location">
    <subcellularLocation>
        <location evidence="1">Host cell</location>
    </subcellularLocation>
</comment>
<dbReference type="Proteomes" id="UP000499080">
    <property type="component" value="Unassembled WGS sequence"/>
</dbReference>
<dbReference type="PROSITE" id="PS51341">
    <property type="entry name" value="ZF_LTAG_D1"/>
    <property type="match status" value="1"/>
</dbReference>
<dbReference type="OrthoDB" id="6437780at2759"/>
<feature type="domain" description="T-ag D1-type" evidence="3">
    <location>
        <begin position="175"/>
        <end position="264"/>
    </location>
</feature>
<name>A0A4Y2S7W1_ARAVE</name>
<comment type="caution">
    <text evidence="4">The sequence shown here is derived from an EMBL/GenBank/DDBJ whole genome shotgun (WGS) entry which is preliminary data.</text>
</comment>
<sequence>MWHPDKNPDAFKEEFIELQQAWMVFNKDQSGARQSQSSGFEYDSFVWNDPPSEEEEEYNPTLFSEEFFISSPEKTFAVPDELRCFFRSGSNRRDGDVLGFIGWSTRTNEEIIVVFIHFNYERRLVDVKKDLRKTNIALAQLFYCVKFNKFCYERYGDLTIKYCIPEERLPTKPETSKFNLKQLVDFALSHQINGVFHLLYEYTHLGQPCDRAPSEITKDHEDDHEEHCENALVFTHVSDRKRIAKNAIDSVFAHSYMILKKEKPQEYLDRHCNEIANSVLEVDDCTLFGEADFYARYHLKKIKTVTLLIYSIPFLTENENLIKQPPDATSSSDSDPDFPPSPRPQTHGLRPSRGSIPRTLFSPPTSRYSIFPSGELHVRHVQQSDALSSFSCRTKHRLTGLSVSSSNPARIIVTEIAQKGDFTTCSLHKLEVKQANQKKGTTSALKSSNVEFQIV</sequence>
<reference evidence="4 5" key="1">
    <citation type="journal article" date="2019" name="Sci. Rep.">
        <title>Orb-weaving spider Araneus ventricosus genome elucidates the spidroin gene catalogue.</title>
        <authorList>
            <person name="Kono N."/>
            <person name="Nakamura H."/>
            <person name="Ohtoshi R."/>
            <person name="Moran D.A.P."/>
            <person name="Shinohara A."/>
            <person name="Yoshida Y."/>
            <person name="Fujiwara M."/>
            <person name="Mori M."/>
            <person name="Tomita M."/>
            <person name="Arakawa K."/>
        </authorList>
    </citation>
    <scope>NUCLEOTIDE SEQUENCE [LARGE SCALE GENOMIC DNA]</scope>
</reference>
<dbReference type="Gene3D" id="1.10.10.510">
    <property type="entry name" value="Zinc finger, large T-antigen D1 domain"/>
    <property type="match status" value="1"/>
</dbReference>
<proteinExistence type="predicted"/>
<dbReference type="InterPro" id="IPR037102">
    <property type="entry name" value="Znf_lg_T-Ag_D1_dom_sf"/>
</dbReference>
<dbReference type="InterPro" id="IPR017910">
    <property type="entry name" value="Znf_lg_T-Ag_D1-typ"/>
</dbReference>
<keyword evidence="5" id="KW-1185">Reference proteome</keyword>
<feature type="region of interest" description="Disordered" evidence="2">
    <location>
        <begin position="322"/>
        <end position="364"/>
    </location>
</feature>
<accession>A0A4Y2S7W1</accession>
<gene>
    <name evidence="4" type="ORF">AVEN_16614_1</name>
</gene>
<dbReference type="GO" id="GO:0043657">
    <property type="term" value="C:host cell"/>
    <property type="evidence" value="ECO:0007669"/>
    <property type="project" value="UniProtKB-SubCell"/>
</dbReference>
<evidence type="ECO:0000313" key="4">
    <source>
        <dbReference type="EMBL" id="GBN84294.1"/>
    </source>
</evidence>